<dbReference type="EMBL" id="GGFJ01011471">
    <property type="protein sequence ID" value="MBW60612.1"/>
    <property type="molecule type" value="Transcribed_RNA"/>
</dbReference>
<proteinExistence type="predicted"/>
<organism evidence="3">
    <name type="scientific">Anopheles marajoara</name>
    <dbReference type="NCBI Taxonomy" id="58244"/>
    <lineage>
        <taxon>Eukaryota</taxon>
        <taxon>Metazoa</taxon>
        <taxon>Ecdysozoa</taxon>
        <taxon>Arthropoda</taxon>
        <taxon>Hexapoda</taxon>
        <taxon>Insecta</taxon>
        <taxon>Pterygota</taxon>
        <taxon>Neoptera</taxon>
        <taxon>Endopterygota</taxon>
        <taxon>Diptera</taxon>
        <taxon>Nematocera</taxon>
        <taxon>Culicoidea</taxon>
        <taxon>Culicidae</taxon>
        <taxon>Anophelinae</taxon>
        <taxon>Anopheles</taxon>
    </lineage>
</organism>
<sequence length="253" mass="28608">MMMMMMMMMCGCGLAAHPHGRSECSIFGVFPAAAVRLLATCPPSLQKPFPAQGHAGGWEESRKMPGQHLELVKLASPHTLSRDFAARRKPSPRTALLDSLLLSLLDFRLFNLRCLRSFSAFCWHYGLPFCACFGYCKERRPPGARRRRIRSHSPRNNPEQNKMKPRAATCSSFIIDFWIFGFNGETHTEICAAANLVVVEESFRGMQNLDFFCSGTTQQTSRETIWSGWSIGFRLNLKKKNRIYSNLFRSAAG</sequence>
<feature type="region of interest" description="Disordered" evidence="1">
    <location>
        <begin position="144"/>
        <end position="164"/>
    </location>
</feature>
<keyword evidence="2" id="KW-0732">Signal</keyword>
<protein>
    <submittedName>
        <fullName evidence="3">Putative secreted protein</fullName>
    </submittedName>
</protein>
<accession>A0A2M4C5K7</accession>
<evidence type="ECO:0000313" key="3">
    <source>
        <dbReference type="EMBL" id="MBW60612.1"/>
    </source>
</evidence>
<feature type="compositionally biased region" description="Basic residues" evidence="1">
    <location>
        <begin position="144"/>
        <end position="153"/>
    </location>
</feature>
<reference evidence="3" key="1">
    <citation type="submission" date="2018-01" db="EMBL/GenBank/DDBJ databases">
        <title>An insight into the sialome of Amazonian anophelines.</title>
        <authorList>
            <person name="Ribeiro J.M."/>
            <person name="Scarpassa V."/>
            <person name="Calvo E."/>
        </authorList>
    </citation>
    <scope>NUCLEOTIDE SEQUENCE</scope>
    <source>
        <tissue evidence="3">Salivary glands</tissue>
    </source>
</reference>
<evidence type="ECO:0000256" key="1">
    <source>
        <dbReference type="SAM" id="MobiDB-lite"/>
    </source>
</evidence>
<name>A0A2M4C5K7_9DIPT</name>
<feature type="chain" id="PRO_5014779217" evidence="2">
    <location>
        <begin position="16"/>
        <end position="253"/>
    </location>
</feature>
<evidence type="ECO:0000256" key="2">
    <source>
        <dbReference type="SAM" id="SignalP"/>
    </source>
</evidence>
<dbReference type="AlphaFoldDB" id="A0A2M4C5K7"/>
<feature type="signal peptide" evidence="2">
    <location>
        <begin position="1"/>
        <end position="15"/>
    </location>
</feature>